<dbReference type="Pfam" id="PF22567">
    <property type="entry name" value="UBA_9"/>
    <property type="match status" value="1"/>
</dbReference>
<evidence type="ECO:0000313" key="5">
    <source>
        <dbReference type="Proteomes" id="UP001356427"/>
    </source>
</evidence>
<dbReference type="PROSITE" id="PS51497">
    <property type="entry name" value="UMA"/>
    <property type="match status" value="1"/>
</dbReference>
<dbReference type="SUPFAM" id="SSF46934">
    <property type="entry name" value="UBA-like"/>
    <property type="match status" value="2"/>
</dbReference>
<keyword evidence="5" id="KW-1185">Reference proteome</keyword>
<evidence type="ECO:0000259" key="2">
    <source>
        <dbReference type="PROSITE" id="PS50030"/>
    </source>
</evidence>
<dbReference type="EMBL" id="JAGTTL010000006">
    <property type="protein sequence ID" value="KAK6321010.1"/>
    <property type="molecule type" value="Genomic_DNA"/>
</dbReference>
<feature type="region of interest" description="Disordered" evidence="1">
    <location>
        <begin position="240"/>
        <end position="313"/>
    </location>
</feature>
<dbReference type="Pfam" id="PF21267">
    <property type="entry name" value="UBAP-1_UBA2"/>
    <property type="match status" value="1"/>
</dbReference>
<accession>A0AAN8MBV8</accession>
<feature type="region of interest" description="Disordered" evidence="1">
    <location>
        <begin position="75"/>
        <end position="119"/>
    </location>
</feature>
<gene>
    <name evidence="4" type="ORF">J4Q44_G00079860</name>
</gene>
<dbReference type="CDD" id="cd14316">
    <property type="entry name" value="UBA2_UBAP1_like"/>
    <property type="match status" value="1"/>
</dbReference>
<dbReference type="AlphaFoldDB" id="A0AAN8MBV8"/>
<feature type="domain" description="UBA" evidence="2">
    <location>
        <begin position="327"/>
        <end position="367"/>
    </location>
</feature>
<dbReference type="Proteomes" id="UP001356427">
    <property type="component" value="Unassembled WGS sequence"/>
</dbReference>
<dbReference type="InterPro" id="IPR049467">
    <property type="entry name" value="UBAP-1-like_UBA2"/>
</dbReference>
<dbReference type="InterPro" id="IPR038870">
    <property type="entry name" value="UBAP1"/>
</dbReference>
<dbReference type="GO" id="GO:0043130">
    <property type="term" value="F:ubiquitin binding"/>
    <property type="evidence" value="ECO:0007669"/>
    <property type="project" value="InterPro"/>
</dbReference>
<evidence type="ECO:0000259" key="3">
    <source>
        <dbReference type="PROSITE" id="PS51497"/>
    </source>
</evidence>
<dbReference type="Gene3D" id="1.20.120.1920">
    <property type="entry name" value="UBAP1 SOUBA domain"/>
    <property type="match status" value="1"/>
</dbReference>
<feature type="compositionally biased region" description="Basic and acidic residues" evidence="1">
    <location>
        <begin position="75"/>
        <end position="93"/>
    </location>
</feature>
<dbReference type="InterPro" id="IPR015940">
    <property type="entry name" value="UBA"/>
</dbReference>
<reference evidence="4 5" key="1">
    <citation type="submission" date="2021-04" db="EMBL/GenBank/DDBJ databases">
        <authorList>
            <person name="De Guttry C."/>
            <person name="Zahm M."/>
            <person name="Klopp C."/>
            <person name="Cabau C."/>
            <person name="Louis A."/>
            <person name="Berthelot C."/>
            <person name="Parey E."/>
            <person name="Roest Crollius H."/>
            <person name="Montfort J."/>
            <person name="Robinson-Rechavi M."/>
            <person name="Bucao C."/>
            <person name="Bouchez O."/>
            <person name="Gislard M."/>
            <person name="Lluch J."/>
            <person name="Milhes M."/>
            <person name="Lampietro C."/>
            <person name="Lopez Roques C."/>
            <person name="Donnadieu C."/>
            <person name="Braasch I."/>
            <person name="Desvignes T."/>
            <person name="Postlethwait J."/>
            <person name="Bobe J."/>
            <person name="Wedekind C."/>
            <person name="Guiguen Y."/>
        </authorList>
    </citation>
    <scope>NUCLEOTIDE SEQUENCE [LARGE SCALE GENOMIC DNA]</scope>
    <source>
        <strain evidence="4">Cs_M1</strain>
        <tissue evidence="4">Blood</tissue>
    </source>
</reference>
<dbReference type="GO" id="GO:0043162">
    <property type="term" value="P:ubiquitin-dependent protein catabolic process via the multivesicular body sorting pathway"/>
    <property type="evidence" value="ECO:0007669"/>
    <property type="project" value="InterPro"/>
</dbReference>
<proteinExistence type="predicted"/>
<dbReference type="PROSITE" id="PS50030">
    <property type="entry name" value="UBA"/>
    <property type="match status" value="2"/>
</dbReference>
<dbReference type="PANTHER" id="PTHR15960">
    <property type="entry name" value="LD44032P"/>
    <property type="match status" value="1"/>
</dbReference>
<organism evidence="4 5">
    <name type="scientific">Coregonus suidteri</name>
    <dbReference type="NCBI Taxonomy" id="861788"/>
    <lineage>
        <taxon>Eukaryota</taxon>
        <taxon>Metazoa</taxon>
        <taxon>Chordata</taxon>
        <taxon>Craniata</taxon>
        <taxon>Vertebrata</taxon>
        <taxon>Euteleostomi</taxon>
        <taxon>Actinopterygii</taxon>
        <taxon>Neopterygii</taxon>
        <taxon>Teleostei</taxon>
        <taxon>Protacanthopterygii</taxon>
        <taxon>Salmoniformes</taxon>
        <taxon>Salmonidae</taxon>
        <taxon>Coregoninae</taxon>
        <taxon>Coregonus</taxon>
    </lineage>
</organism>
<feature type="domain" description="UMA" evidence="3">
    <location>
        <begin position="17"/>
        <end position="63"/>
    </location>
</feature>
<dbReference type="PANTHER" id="PTHR15960:SF2">
    <property type="entry name" value="UBIQUITIN-ASSOCIATED PROTEIN 1"/>
    <property type="match status" value="1"/>
</dbReference>
<dbReference type="InterPro" id="IPR023340">
    <property type="entry name" value="UMA"/>
</dbReference>
<feature type="region of interest" description="Disordered" evidence="1">
    <location>
        <begin position="187"/>
        <end position="213"/>
    </location>
</feature>
<dbReference type="CDD" id="cd14315">
    <property type="entry name" value="UBA1_UBAP1"/>
    <property type="match status" value="1"/>
</dbReference>
<evidence type="ECO:0000256" key="1">
    <source>
        <dbReference type="SAM" id="MobiDB-lite"/>
    </source>
</evidence>
<feature type="domain" description="UBA" evidence="2">
    <location>
        <begin position="388"/>
        <end position="435"/>
    </location>
</feature>
<evidence type="ECO:0000313" key="4">
    <source>
        <dbReference type="EMBL" id="KAK6321010.1"/>
    </source>
</evidence>
<dbReference type="GO" id="GO:0000813">
    <property type="term" value="C:ESCRT I complex"/>
    <property type="evidence" value="ECO:0007669"/>
    <property type="project" value="InterPro"/>
</dbReference>
<dbReference type="InterPro" id="IPR009060">
    <property type="entry name" value="UBA-like_sf"/>
</dbReference>
<sequence length="439" mass="47982">MAARKSDTHNNGPISYLDDVPFKINNKFRCPAKVGLPVGFCLPDCGSVLADLQYDFSLERRSVRWGVELAEARAAEVRAGETARTELESREHSPPAQDPDGGLAGGGKRPRPAEEQDALPPAMNPLMAALRHNAILTPLPAPARQNAPSIPEPQYLNLADFEREEDPFDKLELKTLDDREELRNILQSQQQSEEPQPEPASRGSTPPPQLSATSLPAKTAFAHKPNGLVALLDMDTVGGMAQGQTMDPDRPCNIRSLTFPKLSDPGDLSCDSYSPAPVPPSLSNGSPPAPQQKTEEPPRHTQHGAPNQINAGPPPLSCGAALLNLSPSGRQCVETVVAMGYTYEGVLRAMQRQGQNVEQVLEYLFTHARLCERGFEPSAVEECLEMYQCSEEKSLEFLSLMTRFGEMGFERDTIKEVLLVHNNDQEKALEDLMSRATAS</sequence>
<comment type="caution">
    <text evidence="4">The sequence shown here is derived from an EMBL/GenBank/DDBJ whole genome shotgun (WGS) entry which is preliminary data.</text>
</comment>
<protein>
    <recommendedName>
        <fullName evidence="6">Ubiquitin-associated protein 1</fullName>
    </recommendedName>
</protein>
<name>A0AAN8MBV8_9TELE</name>
<evidence type="ECO:0008006" key="6">
    <source>
        <dbReference type="Google" id="ProtNLM"/>
    </source>
</evidence>
<dbReference type="InterPro" id="IPR042575">
    <property type="entry name" value="UBAP1_C"/>
</dbReference>